<proteinExistence type="inferred from homology"/>
<dbReference type="Pfam" id="PF00488">
    <property type="entry name" value="MutS_V"/>
    <property type="match status" value="1"/>
</dbReference>
<accession>A0A0A9X945</accession>
<feature type="region of interest" description="Disordered" evidence="5">
    <location>
        <begin position="34"/>
        <end position="57"/>
    </location>
</feature>
<dbReference type="GO" id="GO:0140664">
    <property type="term" value="F:ATP-dependent DNA damage sensor activity"/>
    <property type="evidence" value="ECO:0007669"/>
    <property type="project" value="InterPro"/>
</dbReference>
<dbReference type="InterPro" id="IPR045076">
    <property type="entry name" value="MutS"/>
</dbReference>
<dbReference type="GO" id="GO:0006298">
    <property type="term" value="P:mismatch repair"/>
    <property type="evidence" value="ECO:0007669"/>
    <property type="project" value="InterPro"/>
</dbReference>
<dbReference type="PANTHER" id="PTHR11361:SF148">
    <property type="entry name" value="DNA MISMATCH REPAIR PROTEIN MSH6"/>
    <property type="match status" value="1"/>
</dbReference>
<keyword evidence="3" id="KW-0067">ATP-binding</keyword>
<evidence type="ECO:0000256" key="4">
    <source>
        <dbReference type="ARBA" id="ARBA00023125"/>
    </source>
</evidence>
<evidence type="ECO:0000256" key="1">
    <source>
        <dbReference type="ARBA" id="ARBA00006271"/>
    </source>
</evidence>
<dbReference type="GO" id="GO:0030983">
    <property type="term" value="F:mismatched DNA binding"/>
    <property type="evidence" value="ECO:0007669"/>
    <property type="project" value="InterPro"/>
</dbReference>
<dbReference type="AlphaFoldDB" id="A0A0A9X945"/>
<keyword evidence="2" id="KW-0547">Nucleotide-binding</keyword>
<organism evidence="7">
    <name type="scientific">Lygus hesperus</name>
    <name type="common">Western plant bug</name>
    <dbReference type="NCBI Taxonomy" id="30085"/>
    <lineage>
        <taxon>Eukaryota</taxon>
        <taxon>Metazoa</taxon>
        <taxon>Ecdysozoa</taxon>
        <taxon>Arthropoda</taxon>
        <taxon>Hexapoda</taxon>
        <taxon>Insecta</taxon>
        <taxon>Pterygota</taxon>
        <taxon>Neoptera</taxon>
        <taxon>Paraneoptera</taxon>
        <taxon>Hemiptera</taxon>
        <taxon>Heteroptera</taxon>
        <taxon>Panheteroptera</taxon>
        <taxon>Cimicomorpha</taxon>
        <taxon>Miridae</taxon>
        <taxon>Mirini</taxon>
        <taxon>Lygus</taxon>
    </lineage>
</organism>
<dbReference type="PANTHER" id="PTHR11361">
    <property type="entry name" value="DNA MISMATCH REPAIR PROTEIN MUTS FAMILY MEMBER"/>
    <property type="match status" value="1"/>
</dbReference>
<evidence type="ECO:0000256" key="3">
    <source>
        <dbReference type="ARBA" id="ARBA00022840"/>
    </source>
</evidence>
<evidence type="ECO:0000313" key="7">
    <source>
        <dbReference type="EMBL" id="JAG16131.1"/>
    </source>
</evidence>
<feature type="domain" description="DNA mismatch repair proteins mutS family" evidence="6">
    <location>
        <begin position="126"/>
        <end position="176"/>
    </location>
</feature>
<dbReference type="InterPro" id="IPR000432">
    <property type="entry name" value="DNA_mismatch_repair_MutS_C"/>
</dbReference>
<dbReference type="SUPFAM" id="SSF52540">
    <property type="entry name" value="P-loop containing nucleoside triphosphate hydrolases"/>
    <property type="match status" value="1"/>
</dbReference>
<keyword evidence="4" id="KW-0238">DNA-binding</keyword>
<evidence type="ECO:0000256" key="5">
    <source>
        <dbReference type="SAM" id="MobiDB-lite"/>
    </source>
</evidence>
<gene>
    <name evidence="7" type="primary">mutS_42</name>
    <name evidence="7" type="ORF">CM83_3495</name>
</gene>
<dbReference type="GO" id="GO:0032301">
    <property type="term" value="C:MutSalpha complex"/>
    <property type="evidence" value="ECO:0007669"/>
    <property type="project" value="TreeGrafter"/>
</dbReference>
<reference evidence="7" key="2">
    <citation type="submission" date="2014-07" db="EMBL/GenBank/DDBJ databases">
        <authorList>
            <person name="Hull J."/>
        </authorList>
    </citation>
    <scope>NUCLEOTIDE SEQUENCE</scope>
</reference>
<sequence length="178" mass="19234">MAKYNYVTDKSCFPYIASDDVHDPLSNICVNSSITDRHDKNNNDTATASSSMSRVGCSSSSTAAPAAIKVMIDDCSSNHDTIQHHNGYVRAKNLVHPFLMQHAVANDVQLGNERDVIDNVHGPVLLLTGPNMAGKSTFMRTVAVNVILAQLGAPVCATQMELKVFDRIFTRIGARDAG</sequence>
<dbReference type="EMBL" id="GBHO01027473">
    <property type="protein sequence ID" value="JAG16131.1"/>
    <property type="molecule type" value="Transcribed_RNA"/>
</dbReference>
<dbReference type="InterPro" id="IPR027417">
    <property type="entry name" value="P-loop_NTPase"/>
</dbReference>
<dbReference type="Gene3D" id="3.40.50.300">
    <property type="entry name" value="P-loop containing nucleotide triphosphate hydrolases"/>
    <property type="match status" value="1"/>
</dbReference>
<reference evidence="7" key="1">
    <citation type="journal article" date="2014" name="PLoS ONE">
        <title>Transcriptome-Based Identification of ABC Transporters in the Western Tarnished Plant Bug Lygus hesperus.</title>
        <authorList>
            <person name="Hull J.J."/>
            <person name="Chaney K."/>
            <person name="Geib S.M."/>
            <person name="Fabrick J.A."/>
            <person name="Brent C.S."/>
            <person name="Walsh D."/>
            <person name="Lavine L.C."/>
        </authorList>
    </citation>
    <scope>NUCLEOTIDE SEQUENCE</scope>
</reference>
<name>A0A0A9X945_LYGHE</name>
<dbReference type="GO" id="GO:0005524">
    <property type="term" value="F:ATP binding"/>
    <property type="evidence" value="ECO:0007669"/>
    <property type="project" value="UniProtKB-KW"/>
</dbReference>
<evidence type="ECO:0000256" key="2">
    <source>
        <dbReference type="ARBA" id="ARBA00022741"/>
    </source>
</evidence>
<comment type="similarity">
    <text evidence="1">Belongs to the DNA mismatch repair MutS family.</text>
</comment>
<protein>
    <submittedName>
        <fullName evidence="7">DNA mismatch repair protein MutS</fullName>
    </submittedName>
</protein>
<evidence type="ECO:0000259" key="6">
    <source>
        <dbReference type="Pfam" id="PF00488"/>
    </source>
</evidence>